<comment type="caution">
    <text evidence="1">The sequence shown here is derived from an EMBL/GenBank/DDBJ whole genome shotgun (WGS) entry which is preliminary data.</text>
</comment>
<proteinExistence type="predicted"/>
<dbReference type="Proteomes" id="UP000236291">
    <property type="component" value="Unassembled WGS sequence"/>
</dbReference>
<organism evidence="1 2">
    <name type="scientific">Trifolium pratense</name>
    <name type="common">Red clover</name>
    <dbReference type="NCBI Taxonomy" id="57577"/>
    <lineage>
        <taxon>Eukaryota</taxon>
        <taxon>Viridiplantae</taxon>
        <taxon>Streptophyta</taxon>
        <taxon>Embryophyta</taxon>
        <taxon>Tracheophyta</taxon>
        <taxon>Spermatophyta</taxon>
        <taxon>Magnoliopsida</taxon>
        <taxon>eudicotyledons</taxon>
        <taxon>Gunneridae</taxon>
        <taxon>Pentapetalae</taxon>
        <taxon>rosids</taxon>
        <taxon>fabids</taxon>
        <taxon>Fabales</taxon>
        <taxon>Fabaceae</taxon>
        <taxon>Papilionoideae</taxon>
        <taxon>50 kb inversion clade</taxon>
        <taxon>NPAAA clade</taxon>
        <taxon>Hologalegina</taxon>
        <taxon>IRL clade</taxon>
        <taxon>Trifolieae</taxon>
        <taxon>Trifolium</taxon>
    </lineage>
</organism>
<dbReference type="AlphaFoldDB" id="A0A2K3MF81"/>
<dbReference type="EMBL" id="ASHM01059840">
    <property type="protein sequence ID" value="PNX89455.1"/>
    <property type="molecule type" value="Genomic_DNA"/>
</dbReference>
<accession>A0A2K3MF81</accession>
<feature type="non-terminal residue" evidence="1">
    <location>
        <position position="1"/>
    </location>
</feature>
<gene>
    <name evidence="1" type="ORF">L195_g045575</name>
</gene>
<reference evidence="1 2" key="1">
    <citation type="journal article" date="2014" name="Am. J. Bot.">
        <title>Genome assembly and annotation for red clover (Trifolium pratense; Fabaceae).</title>
        <authorList>
            <person name="Istvanek J."/>
            <person name="Jaros M."/>
            <person name="Krenek A."/>
            <person name="Repkova J."/>
        </authorList>
    </citation>
    <scope>NUCLEOTIDE SEQUENCE [LARGE SCALE GENOMIC DNA]</scope>
    <source>
        <strain evidence="2">cv. Tatra</strain>
        <tissue evidence="1">Young leaves</tissue>
    </source>
</reference>
<evidence type="ECO:0000313" key="1">
    <source>
        <dbReference type="EMBL" id="PNX89455.1"/>
    </source>
</evidence>
<protein>
    <submittedName>
        <fullName evidence="1">Uncharacterized protein</fullName>
    </submittedName>
</protein>
<sequence>RYNPPLRRSAARPAVNHLLNGLLAGHLPVLINS</sequence>
<reference evidence="1 2" key="2">
    <citation type="journal article" date="2017" name="Front. Plant Sci.">
        <title>Gene Classification and Mining of Molecular Markers Useful in Red Clover (Trifolium pratense) Breeding.</title>
        <authorList>
            <person name="Istvanek J."/>
            <person name="Dluhosova J."/>
            <person name="Dluhos P."/>
            <person name="Patkova L."/>
            <person name="Nedelnik J."/>
            <person name="Repkova J."/>
        </authorList>
    </citation>
    <scope>NUCLEOTIDE SEQUENCE [LARGE SCALE GENOMIC DNA]</scope>
    <source>
        <strain evidence="2">cv. Tatra</strain>
        <tissue evidence="1">Young leaves</tissue>
    </source>
</reference>
<evidence type="ECO:0000313" key="2">
    <source>
        <dbReference type="Proteomes" id="UP000236291"/>
    </source>
</evidence>
<name>A0A2K3MF81_TRIPR</name>